<sequence length="226" mass="25763">MASTKPSLPGGFLGAQPKFSEVKLKTDSHKDAEFKVVAESSVVIKFKTGAPIKTVTKLTQCSTDKELNQYVLAQRKDNDSVKFHVAFPENGWYKFQVFALEEKDPAESLPNVYNYLINVERSYKPGQPYVKAYTKFFKEYCYLDEPLWLNASSLNLSNVNFKLIVPGAFKVAVHCGEEWFHLAKKGDWWEGKADLYKYKDKNSKCTVNGSYEKEGTSYSVLLEYTL</sequence>
<name>A0AAV2ICB3_LYMST</name>
<dbReference type="Pfam" id="PF23265">
    <property type="entry name" value="Ig-like_KY"/>
    <property type="match status" value="1"/>
</dbReference>
<keyword evidence="3" id="KW-1185">Reference proteome</keyword>
<dbReference type="InterPro" id="IPR056564">
    <property type="entry name" value="Ig-like_KY"/>
</dbReference>
<dbReference type="InterPro" id="IPR053041">
    <property type="entry name" value="Transglut-like_Superfamily_Mod"/>
</dbReference>
<dbReference type="Proteomes" id="UP001497497">
    <property type="component" value="Unassembled WGS sequence"/>
</dbReference>
<reference evidence="2 3" key="1">
    <citation type="submission" date="2024-04" db="EMBL/GenBank/DDBJ databases">
        <authorList>
            <consortium name="Genoscope - CEA"/>
            <person name="William W."/>
        </authorList>
    </citation>
    <scope>NUCLEOTIDE SEQUENCE [LARGE SCALE GENOMIC DNA]</scope>
</reference>
<evidence type="ECO:0000259" key="1">
    <source>
        <dbReference type="Pfam" id="PF23265"/>
    </source>
</evidence>
<organism evidence="2 3">
    <name type="scientific">Lymnaea stagnalis</name>
    <name type="common">Great pond snail</name>
    <name type="synonym">Helix stagnalis</name>
    <dbReference type="NCBI Taxonomy" id="6523"/>
    <lineage>
        <taxon>Eukaryota</taxon>
        <taxon>Metazoa</taxon>
        <taxon>Spiralia</taxon>
        <taxon>Lophotrochozoa</taxon>
        <taxon>Mollusca</taxon>
        <taxon>Gastropoda</taxon>
        <taxon>Heterobranchia</taxon>
        <taxon>Euthyneura</taxon>
        <taxon>Panpulmonata</taxon>
        <taxon>Hygrophila</taxon>
        <taxon>Lymnaeoidea</taxon>
        <taxon>Lymnaeidae</taxon>
        <taxon>Lymnaea</taxon>
    </lineage>
</organism>
<accession>A0AAV2ICB3</accession>
<dbReference type="AlphaFoldDB" id="A0AAV2ICB3"/>
<feature type="domain" description="KY-like immunoglobulin-like" evidence="1">
    <location>
        <begin position="14"/>
        <end position="129"/>
    </location>
</feature>
<dbReference type="PANTHER" id="PTHR47020">
    <property type="entry name" value="HILLARIN"/>
    <property type="match status" value="1"/>
</dbReference>
<gene>
    <name evidence="2" type="ORF">GSLYS_00016824001</name>
</gene>
<proteinExistence type="predicted"/>
<protein>
    <recommendedName>
        <fullName evidence="1">KY-like immunoglobulin-like domain-containing protein</fullName>
    </recommendedName>
</protein>
<comment type="caution">
    <text evidence="2">The sequence shown here is derived from an EMBL/GenBank/DDBJ whole genome shotgun (WGS) entry which is preliminary data.</text>
</comment>
<dbReference type="PANTHER" id="PTHR47020:SF1">
    <property type="entry name" value="HILLARIN"/>
    <property type="match status" value="1"/>
</dbReference>
<evidence type="ECO:0000313" key="2">
    <source>
        <dbReference type="EMBL" id="CAL1543290.1"/>
    </source>
</evidence>
<evidence type="ECO:0000313" key="3">
    <source>
        <dbReference type="Proteomes" id="UP001497497"/>
    </source>
</evidence>
<dbReference type="EMBL" id="CAXITT010000538">
    <property type="protein sequence ID" value="CAL1543290.1"/>
    <property type="molecule type" value="Genomic_DNA"/>
</dbReference>